<dbReference type="AlphaFoldDB" id="A0A176VY25"/>
<accession>A0A176VY25</accession>
<dbReference type="EMBL" id="LVLJ01002295">
    <property type="protein sequence ID" value="OAE25708.1"/>
    <property type="molecule type" value="Genomic_DNA"/>
</dbReference>
<dbReference type="Pfam" id="PF06094">
    <property type="entry name" value="GGACT"/>
    <property type="match status" value="1"/>
</dbReference>
<evidence type="ECO:0000259" key="1">
    <source>
        <dbReference type="Pfam" id="PF06094"/>
    </source>
</evidence>
<reference evidence="2" key="2">
    <citation type="journal article" date="2019" name="Curr. Biol.">
        <title>Chromatin organization in early land plants reveals an ancestral association between H3K27me3, transposons, and constitutive heterochromatin.</title>
        <authorList>
            <person name="Montgomery S.A."/>
            <person name="Tanizawa Y."/>
            <person name="Galik B."/>
            <person name="Wang N."/>
            <person name="Ito T."/>
            <person name="Mochizuki T."/>
            <person name="Akimcheva S."/>
            <person name="Bowman J."/>
            <person name="Cognat V."/>
            <person name="Drouard L."/>
            <person name="Ekker H."/>
            <person name="Houng S."/>
            <person name="Kohchi T."/>
            <person name="Lin S."/>
            <person name="Liu L.D."/>
            <person name="Nakamura Y."/>
            <person name="Valeeva L.R."/>
            <person name="Shakirov E.V."/>
            <person name="Shippen D.E."/>
            <person name="Wei W."/>
            <person name="Yagura M."/>
            <person name="Yamaoka S."/>
            <person name="Yamato K.T."/>
            <person name="Liu C."/>
            <person name="Berger F."/>
        </authorList>
    </citation>
    <scope>NUCLEOTIDE SEQUENCE [LARGE SCALE GENOMIC DNA]</scope>
    <source>
        <strain evidence="2">Tak-1</strain>
    </source>
</reference>
<protein>
    <recommendedName>
        <fullName evidence="1">Gamma-glutamylcyclotransferase AIG2-like domain-containing protein</fullName>
    </recommendedName>
</protein>
<dbReference type="InterPro" id="IPR036568">
    <property type="entry name" value="GGCT-like_sf"/>
</dbReference>
<dbReference type="Proteomes" id="UP000077202">
    <property type="component" value="Unassembled WGS sequence"/>
</dbReference>
<dbReference type="EMBL" id="AP019866">
    <property type="protein sequence ID" value="BBM98736.1"/>
    <property type="molecule type" value="Genomic_DNA"/>
</dbReference>
<dbReference type="PROSITE" id="PS51257">
    <property type="entry name" value="PROKAR_LIPOPROTEIN"/>
    <property type="match status" value="1"/>
</dbReference>
<dbReference type="InterPro" id="IPR009288">
    <property type="entry name" value="AIG2-like_dom"/>
</dbReference>
<evidence type="ECO:0000313" key="2">
    <source>
        <dbReference type="EMBL" id="BBM98736.1"/>
    </source>
</evidence>
<sequence length="166" mass="18505">MGLPVRAETLEAARSERSTVAMQCGSCGAQSCEPRNNGPECVFEYGNLRPDVPAPIPLSSSNHTRAWLLSSRLYSFNQGGSEHAAVRLEESGYAVLGYVVKASRGTGITGLLEESERRQYSRDLYEQDIVEVCTETGERVKCYVYHRPDVDRTRPVQDGDWCKRRG</sequence>
<evidence type="ECO:0000313" key="4">
    <source>
        <dbReference type="Proteomes" id="UP000077202"/>
    </source>
</evidence>
<evidence type="ECO:0000313" key="5">
    <source>
        <dbReference type="Proteomes" id="UP001162541"/>
    </source>
</evidence>
<gene>
    <name evidence="3" type="ORF">AXG93_4368s1680</name>
    <name evidence="2" type="ORF">Mp_1g15820</name>
</gene>
<evidence type="ECO:0000313" key="3">
    <source>
        <dbReference type="EMBL" id="OAE25708.1"/>
    </source>
</evidence>
<name>A0A176VY25_MARPO</name>
<dbReference type="SUPFAM" id="SSF110857">
    <property type="entry name" value="Gamma-glutamyl cyclotransferase-like"/>
    <property type="match status" value="1"/>
</dbReference>
<dbReference type="Gene3D" id="3.10.490.10">
    <property type="entry name" value="Gamma-glutamyl cyclotransferase-like"/>
    <property type="match status" value="1"/>
</dbReference>
<proteinExistence type="predicted"/>
<reference evidence="3 4" key="1">
    <citation type="submission" date="2016-03" db="EMBL/GenBank/DDBJ databases">
        <title>Mechanisms controlling the formation of the plant cell surface in tip-growing cells are functionally conserved among land plants.</title>
        <authorList>
            <person name="Honkanen S."/>
            <person name="Jones V.A."/>
            <person name="Morieri G."/>
            <person name="Champion C."/>
            <person name="Hetherington A.J."/>
            <person name="Kelly S."/>
            <person name="Saint-Marcoux D."/>
            <person name="Proust H."/>
            <person name="Prescott H."/>
            <person name="Dolan L."/>
        </authorList>
    </citation>
    <scope>NUCLEOTIDE SEQUENCE [LARGE SCALE GENOMIC DNA]</scope>
    <source>
        <strain evidence="4">cv. Tak-1 and cv. Tak-2</strain>
        <tissue evidence="3">Whole gametophyte</tissue>
    </source>
</reference>
<feature type="domain" description="Gamma-glutamylcyclotransferase AIG2-like" evidence="1">
    <location>
        <begin position="42"/>
        <end position="162"/>
    </location>
</feature>
<organism evidence="3 4">
    <name type="scientific">Marchantia polymorpha subsp. ruderalis</name>
    <dbReference type="NCBI Taxonomy" id="1480154"/>
    <lineage>
        <taxon>Eukaryota</taxon>
        <taxon>Viridiplantae</taxon>
        <taxon>Streptophyta</taxon>
        <taxon>Embryophyta</taxon>
        <taxon>Marchantiophyta</taxon>
        <taxon>Marchantiopsida</taxon>
        <taxon>Marchantiidae</taxon>
        <taxon>Marchantiales</taxon>
        <taxon>Marchantiaceae</taxon>
        <taxon>Marchantia</taxon>
    </lineage>
</organism>
<reference evidence="5" key="3">
    <citation type="journal article" date="2020" name="Curr. Biol.">
        <title>Chromatin organization in early land plants reveals an ancestral association between H3K27me3, transposons, and constitutive heterochromatin.</title>
        <authorList>
            <person name="Montgomery S.A."/>
            <person name="Tanizawa Y."/>
            <person name="Galik B."/>
            <person name="Wang N."/>
            <person name="Ito T."/>
            <person name="Mochizuki T."/>
            <person name="Akimcheva S."/>
            <person name="Bowman J.L."/>
            <person name="Cognat V."/>
            <person name="Marechal-Drouard L."/>
            <person name="Ekker H."/>
            <person name="Hong S.F."/>
            <person name="Kohchi T."/>
            <person name="Lin S.S."/>
            <person name="Liu L.D."/>
            <person name="Nakamura Y."/>
            <person name="Valeeva L.R."/>
            <person name="Shakirov E.V."/>
            <person name="Shippen D.E."/>
            <person name="Wei W.L."/>
            <person name="Yagura M."/>
            <person name="Yamaoka S."/>
            <person name="Yamato K.T."/>
            <person name="Liu C."/>
            <person name="Berger F."/>
        </authorList>
    </citation>
    <scope>NUCLEOTIDE SEQUENCE [LARGE SCALE GENOMIC DNA]</scope>
    <source>
        <strain evidence="5">Tak-1</strain>
    </source>
</reference>
<keyword evidence="4" id="KW-1185">Reference proteome</keyword>
<dbReference type="Proteomes" id="UP001162541">
    <property type="component" value="Chromosome 1"/>
</dbReference>